<keyword evidence="1" id="KW-0175">Coiled coil</keyword>
<evidence type="ECO:0000256" key="1">
    <source>
        <dbReference type="SAM" id="Coils"/>
    </source>
</evidence>
<dbReference type="AlphaFoldDB" id="A0A7J9C0R4"/>
<reference evidence="2 3" key="1">
    <citation type="journal article" date="2019" name="Genome Biol. Evol.">
        <title>Insights into the evolution of the New World diploid cottons (Gossypium, subgenus Houzingenia) based on genome sequencing.</title>
        <authorList>
            <person name="Grover C.E."/>
            <person name="Arick M.A. 2nd"/>
            <person name="Thrash A."/>
            <person name="Conover J.L."/>
            <person name="Sanders W.S."/>
            <person name="Peterson D.G."/>
            <person name="Frelichowski J.E."/>
            <person name="Scheffler J.A."/>
            <person name="Scheffler B.E."/>
            <person name="Wendel J.F."/>
        </authorList>
    </citation>
    <scope>NUCLEOTIDE SEQUENCE [LARGE SCALE GENOMIC DNA]</scope>
    <source>
        <strain evidence="2">5</strain>
        <tissue evidence="2">Leaf</tissue>
    </source>
</reference>
<dbReference type="EMBL" id="JABEZY010000007">
    <property type="protein sequence ID" value="MBA0741994.1"/>
    <property type="molecule type" value="Genomic_DNA"/>
</dbReference>
<comment type="caution">
    <text evidence="2">The sequence shown here is derived from an EMBL/GenBank/DDBJ whole genome shotgun (WGS) entry which is preliminary data.</text>
</comment>
<dbReference type="PANTHER" id="PTHR48200:SF1">
    <property type="entry name" value="AMINOTRANSFERASE-LIKE PLANT MOBILE DOMAIN-CONTAINING PROTEIN"/>
    <property type="match status" value="1"/>
</dbReference>
<organism evidence="2 3">
    <name type="scientific">Gossypium gossypioides</name>
    <name type="common">Mexican cotton</name>
    <name type="synonym">Selera gossypioides</name>
    <dbReference type="NCBI Taxonomy" id="34282"/>
    <lineage>
        <taxon>Eukaryota</taxon>
        <taxon>Viridiplantae</taxon>
        <taxon>Streptophyta</taxon>
        <taxon>Embryophyta</taxon>
        <taxon>Tracheophyta</taxon>
        <taxon>Spermatophyta</taxon>
        <taxon>Magnoliopsida</taxon>
        <taxon>eudicotyledons</taxon>
        <taxon>Gunneridae</taxon>
        <taxon>Pentapetalae</taxon>
        <taxon>rosids</taxon>
        <taxon>malvids</taxon>
        <taxon>Malvales</taxon>
        <taxon>Malvaceae</taxon>
        <taxon>Malvoideae</taxon>
        <taxon>Gossypium</taxon>
    </lineage>
</organism>
<accession>A0A7J9C0R4</accession>
<dbReference type="OrthoDB" id="1013138at2759"/>
<evidence type="ECO:0000313" key="2">
    <source>
        <dbReference type="EMBL" id="MBA0741994.1"/>
    </source>
</evidence>
<dbReference type="PANTHER" id="PTHR48200">
    <property type="entry name" value="PROTEIN, PUTATIVE-RELATED"/>
    <property type="match status" value="1"/>
</dbReference>
<evidence type="ECO:0000313" key="3">
    <source>
        <dbReference type="Proteomes" id="UP000593579"/>
    </source>
</evidence>
<feature type="coiled-coil region" evidence="1">
    <location>
        <begin position="115"/>
        <end position="182"/>
    </location>
</feature>
<name>A0A7J9C0R4_GOSGO</name>
<keyword evidence="3" id="KW-1185">Reference proteome</keyword>
<dbReference type="Proteomes" id="UP000593579">
    <property type="component" value="Unassembled WGS sequence"/>
</dbReference>
<proteinExistence type="predicted"/>
<sequence length="209" mass="24648">MKRFFANPMTTPEYDWWWGKRINDNIPSASQESTHPIEEHLQVIPSELEIVKQDFEKKSLELEKRIEKLEEGKVQRGLDVNVQKQEIQEEKIKANQCGKKFQDARVREDALKKDLLESRNEKVGLRAQVAKLERSLHQHRSRNSVIELKASLTKIEELKGKIEELEDALQNCELRVELFEMNNERWKEHLECSQGQIKHRDHIMGEALT</sequence>
<protein>
    <submittedName>
        <fullName evidence="2">Uncharacterized protein</fullName>
    </submittedName>
</protein>
<gene>
    <name evidence="2" type="ORF">Gogos_015110</name>
</gene>